<keyword evidence="3" id="KW-1185">Reference proteome</keyword>
<dbReference type="EMBL" id="JAPJDO010000007">
    <property type="protein sequence ID" value="MCX2937258.1"/>
    <property type="molecule type" value="Genomic_DNA"/>
</dbReference>
<name>A0ABT3SDP9_9MYCO</name>
<keyword evidence="1" id="KW-0812">Transmembrane</keyword>
<evidence type="ECO:0000313" key="2">
    <source>
        <dbReference type="EMBL" id="MCX2937258.1"/>
    </source>
</evidence>
<evidence type="ECO:0000256" key="1">
    <source>
        <dbReference type="SAM" id="Phobius"/>
    </source>
</evidence>
<evidence type="ECO:0000313" key="3">
    <source>
        <dbReference type="Proteomes" id="UP001300745"/>
    </source>
</evidence>
<dbReference type="Proteomes" id="UP001300745">
    <property type="component" value="Unassembled WGS sequence"/>
</dbReference>
<feature type="transmembrane region" description="Helical" evidence="1">
    <location>
        <begin position="48"/>
        <end position="65"/>
    </location>
</feature>
<keyword evidence="1" id="KW-0472">Membrane</keyword>
<feature type="transmembrane region" description="Helical" evidence="1">
    <location>
        <begin position="21"/>
        <end position="42"/>
    </location>
</feature>
<protein>
    <submittedName>
        <fullName evidence="2">Uncharacterized protein</fullName>
    </submittedName>
</protein>
<accession>A0ABT3SDP9</accession>
<keyword evidence="1" id="KW-1133">Transmembrane helix</keyword>
<dbReference type="RefSeq" id="WP_265996885.1">
    <property type="nucleotide sequence ID" value="NZ_JAPJDN010000007.1"/>
</dbReference>
<sequence length="68" mass="7253">MAGNELDPQRARAARDVVRQHPAMVALLLGAPALVAVAVVWWLAGPGLAIVMLIAAVLGGGWWMLRKR</sequence>
<comment type="caution">
    <text evidence="2">The sequence shown here is derived from an EMBL/GenBank/DDBJ whole genome shotgun (WGS) entry which is preliminary data.</text>
</comment>
<organism evidence="2 3">
    <name type="scientific">Mycobacterium pinniadriaticum</name>
    <dbReference type="NCBI Taxonomy" id="2994102"/>
    <lineage>
        <taxon>Bacteria</taxon>
        <taxon>Bacillati</taxon>
        <taxon>Actinomycetota</taxon>
        <taxon>Actinomycetes</taxon>
        <taxon>Mycobacteriales</taxon>
        <taxon>Mycobacteriaceae</taxon>
        <taxon>Mycobacterium</taxon>
    </lineage>
</organism>
<gene>
    <name evidence="2" type="ORF">ORI27_11125</name>
</gene>
<proteinExistence type="predicted"/>
<reference evidence="2 3" key="1">
    <citation type="submission" date="2022-11" db="EMBL/GenBank/DDBJ databases">
        <title>Mycobacterium sp. nov.</title>
        <authorList>
            <person name="Papic B."/>
            <person name="Spicic S."/>
            <person name="Duvnjak S."/>
        </authorList>
    </citation>
    <scope>NUCLEOTIDE SEQUENCE [LARGE SCALE GENOMIC DNA]</scope>
    <source>
        <strain evidence="2 3">CVI_P4</strain>
    </source>
</reference>